<gene>
    <name evidence="14" type="ORF">CBR_g48715</name>
</gene>
<dbReference type="CDD" id="cd00822">
    <property type="entry name" value="TopoII_Trans_DNA_gyrase"/>
    <property type="match status" value="1"/>
</dbReference>
<dbReference type="GO" id="GO:0003918">
    <property type="term" value="F:DNA topoisomerase type II (double strand cut, ATP-hydrolyzing) activity"/>
    <property type="evidence" value="ECO:0007669"/>
    <property type="project" value="UniProtKB-UniRule"/>
</dbReference>
<dbReference type="InterPro" id="IPR003594">
    <property type="entry name" value="HATPase_dom"/>
</dbReference>
<feature type="region of interest" description="Disordered" evidence="12">
    <location>
        <begin position="684"/>
        <end position="748"/>
    </location>
</feature>
<dbReference type="PANTHER" id="PTHR45866">
    <property type="entry name" value="DNA GYRASE/TOPOISOMERASE SUBUNIT B"/>
    <property type="match status" value="1"/>
</dbReference>
<evidence type="ECO:0000256" key="3">
    <source>
        <dbReference type="ARBA" id="ARBA00010708"/>
    </source>
</evidence>
<dbReference type="NCBIfam" id="NF004189">
    <property type="entry name" value="PRK05644.1"/>
    <property type="match status" value="1"/>
</dbReference>
<keyword evidence="7" id="KW-0460">Magnesium</keyword>
<dbReference type="InterPro" id="IPR013506">
    <property type="entry name" value="Topo_IIA_bsu_dom2"/>
</dbReference>
<dbReference type="GO" id="GO:0005694">
    <property type="term" value="C:chromosome"/>
    <property type="evidence" value="ECO:0007669"/>
    <property type="project" value="InterPro"/>
</dbReference>
<organism evidence="14 15">
    <name type="scientific">Chara braunii</name>
    <name type="common">Braun's stonewort</name>
    <dbReference type="NCBI Taxonomy" id="69332"/>
    <lineage>
        <taxon>Eukaryota</taxon>
        <taxon>Viridiplantae</taxon>
        <taxon>Streptophyta</taxon>
        <taxon>Charophyceae</taxon>
        <taxon>Charales</taxon>
        <taxon>Characeae</taxon>
        <taxon>Chara</taxon>
    </lineage>
</organism>
<dbReference type="PANTHER" id="PTHR45866:SF1">
    <property type="entry name" value="DNA GYRASE SUBUNIT B, MITOCHONDRIAL"/>
    <property type="match status" value="1"/>
</dbReference>
<dbReference type="InterPro" id="IPR013759">
    <property type="entry name" value="Topo_IIA_B_C"/>
</dbReference>
<feature type="region of interest" description="Disordered" evidence="12">
    <location>
        <begin position="387"/>
        <end position="469"/>
    </location>
</feature>
<dbReference type="Pfam" id="PF00204">
    <property type="entry name" value="DNA_gyraseB"/>
    <property type="match status" value="1"/>
</dbReference>
<keyword evidence="6 11" id="KW-0067">ATP-binding</keyword>
<comment type="catalytic activity">
    <reaction evidence="1 11">
        <text>ATP-dependent breakage, passage and rejoining of double-stranded DNA.</text>
        <dbReference type="EC" id="5.6.2.2"/>
    </reaction>
</comment>
<keyword evidence="4" id="KW-0479">Metal-binding</keyword>
<dbReference type="PRINTS" id="PR01159">
    <property type="entry name" value="DNAGYRASEB"/>
</dbReference>
<evidence type="ECO:0000256" key="11">
    <source>
        <dbReference type="RuleBase" id="RU362094"/>
    </source>
</evidence>
<evidence type="ECO:0000256" key="2">
    <source>
        <dbReference type="ARBA" id="ARBA00001946"/>
    </source>
</evidence>
<dbReference type="Pfam" id="PF00986">
    <property type="entry name" value="DNA_gyraseB_C"/>
    <property type="match status" value="1"/>
</dbReference>
<dbReference type="GO" id="GO:0046872">
    <property type="term" value="F:metal ion binding"/>
    <property type="evidence" value="ECO:0007669"/>
    <property type="project" value="UniProtKB-UniRule"/>
</dbReference>
<comment type="subunit">
    <text evidence="11">Made up of two chains. The A chain is responsible for DNA breakage and rejoining; the B chain catalyzes ATP hydrolysis.</text>
</comment>
<feature type="region of interest" description="Disordered" evidence="12">
    <location>
        <begin position="75"/>
        <end position="112"/>
    </location>
</feature>
<feature type="region of interest" description="Disordered" evidence="12">
    <location>
        <begin position="613"/>
        <end position="633"/>
    </location>
</feature>
<proteinExistence type="inferred from homology"/>
<dbReference type="InterPro" id="IPR001241">
    <property type="entry name" value="Topo_IIA"/>
</dbReference>
<dbReference type="InterPro" id="IPR011557">
    <property type="entry name" value="GyrB"/>
</dbReference>
<evidence type="ECO:0000256" key="5">
    <source>
        <dbReference type="ARBA" id="ARBA00022741"/>
    </source>
</evidence>
<dbReference type="EC" id="5.6.2.2" evidence="11"/>
<evidence type="ECO:0000256" key="1">
    <source>
        <dbReference type="ARBA" id="ARBA00000185"/>
    </source>
</evidence>
<dbReference type="OrthoDB" id="276498at2759"/>
<evidence type="ECO:0000256" key="12">
    <source>
        <dbReference type="SAM" id="MobiDB-lite"/>
    </source>
</evidence>
<feature type="domain" description="Toprim" evidence="13">
    <location>
        <begin position="956"/>
        <end position="1071"/>
    </location>
</feature>
<dbReference type="PROSITE" id="PS00177">
    <property type="entry name" value="TOPOISOMERASE_II"/>
    <property type="match status" value="1"/>
</dbReference>
<dbReference type="InterPro" id="IPR020568">
    <property type="entry name" value="Ribosomal_Su5_D2-typ_SF"/>
</dbReference>
<evidence type="ECO:0000256" key="9">
    <source>
        <dbReference type="ARBA" id="ARBA00023125"/>
    </source>
</evidence>
<evidence type="ECO:0000256" key="4">
    <source>
        <dbReference type="ARBA" id="ARBA00022723"/>
    </source>
</evidence>
<dbReference type="InterPro" id="IPR006171">
    <property type="entry name" value="TOPRIM_dom"/>
</dbReference>
<comment type="cofactor">
    <cofactor evidence="2">
        <name>Mg(2+)</name>
        <dbReference type="ChEBI" id="CHEBI:18420"/>
    </cofactor>
</comment>
<dbReference type="PRINTS" id="PR00418">
    <property type="entry name" value="TPI2FAMILY"/>
</dbReference>
<keyword evidence="5 11" id="KW-0547">Nucleotide-binding</keyword>
<accession>A0A388K4M5</accession>
<evidence type="ECO:0000256" key="6">
    <source>
        <dbReference type="ARBA" id="ARBA00022840"/>
    </source>
</evidence>
<dbReference type="InterPro" id="IPR013760">
    <property type="entry name" value="Topo_IIA-like_dom_sf"/>
</dbReference>
<evidence type="ECO:0000313" key="14">
    <source>
        <dbReference type="EMBL" id="GBG64966.1"/>
    </source>
</evidence>
<dbReference type="GO" id="GO:0003677">
    <property type="term" value="F:DNA binding"/>
    <property type="evidence" value="ECO:0007669"/>
    <property type="project" value="UniProtKB-UniRule"/>
</dbReference>
<comment type="caution">
    <text evidence="14">The sequence shown here is derived from an EMBL/GenBank/DDBJ whole genome shotgun (WGS) entry which is preliminary data.</text>
</comment>
<evidence type="ECO:0000313" key="15">
    <source>
        <dbReference type="Proteomes" id="UP000265515"/>
    </source>
</evidence>
<comment type="function">
    <text evidence="11">A type II topoisomerase that negatively supercoils closed circular double-stranded DNA in an ATP-dependent manner.</text>
</comment>
<dbReference type="PROSITE" id="PS50880">
    <property type="entry name" value="TOPRIM"/>
    <property type="match status" value="1"/>
</dbReference>
<dbReference type="CDD" id="cd16928">
    <property type="entry name" value="HATPase_GyrB-like"/>
    <property type="match status" value="1"/>
</dbReference>
<dbReference type="SMART" id="SM00433">
    <property type="entry name" value="TOP2c"/>
    <property type="match status" value="1"/>
</dbReference>
<dbReference type="Pfam" id="PF02518">
    <property type="entry name" value="HATPase_c"/>
    <property type="match status" value="1"/>
</dbReference>
<dbReference type="Gene3D" id="3.30.565.10">
    <property type="entry name" value="Histidine kinase-like ATPase, C-terminal domain"/>
    <property type="match status" value="1"/>
</dbReference>
<keyword evidence="8 11" id="KW-0799">Topoisomerase</keyword>
<reference evidence="14 15" key="1">
    <citation type="journal article" date="2018" name="Cell">
        <title>The Chara Genome: Secondary Complexity and Implications for Plant Terrestrialization.</title>
        <authorList>
            <person name="Nishiyama T."/>
            <person name="Sakayama H."/>
            <person name="Vries J.D."/>
            <person name="Buschmann H."/>
            <person name="Saint-Marcoux D."/>
            <person name="Ullrich K.K."/>
            <person name="Haas F.B."/>
            <person name="Vanderstraeten L."/>
            <person name="Becker D."/>
            <person name="Lang D."/>
            <person name="Vosolsobe S."/>
            <person name="Rombauts S."/>
            <person name="Wilhelmsson P.K.I."/>
            <person name="Janitza P."/>
            <person name="Kern R."/>
            <person name="Heyl A."/>
            <person name="Rumpler F."/>
            <person name="Villalobos L.I.A.C."/>
            <person name="Clay J.M."/>
            <person name="Skokan R."/>
            <person name="Toyoda A."/>
            <person name="Suzuki Y."/>
            <person name="Kagoshima H."/>
            <person name="Schijlen E."/>
            <person name="Tajeshwar N."/>
            <person name="Catarino B."/>
            <person name="Hetherington A.J."/>
            <person name="Saltykova A."/>
            <person name="Bonnot C."/>
            <person name="Breuninger H."/>
            <person name="Symeonidi A."/>
            <person name="Radhakrishnan G.V."/>
            <person name="Van Nieuwerburgh F."/>
            <person name="Deforce D."/>
            <person name="Chang C."/>
            <person name="Karol K.G."/>
            <person name="Hedrich R."/>
            <person name="Ulvskov P."/>
            <person name="Glockner G."/>
            <person name="Delwiche C.F."/>
            <person name="Petrasek J."/>
            <person name="Van de Peer Y."/>
            <person name="Friml J."/>
            <person name="Beilby M."/>
            <person name="Dolan L."/>
            <person name="Kohara Y."/>
            <person name="Sugano S."/>
            <person name="Fujiyama A."/>
            <person name="Delaux P.-M."/>
            <person name="Quint M."/>
            <person name="TheiBen G."/>
            <person name="Hagemann M."/>
            <person name="Harholt J."/>
            <person name="Dunand C."/>
            <person name="Zachgo S."/>
            <person name="Langdale J."/>
            <person name="Maumus F."/>
            <person name="Straeten D.V.D."/>
            <person name="Gould S.B."/>
            <person name="Rensing S.A."/>
        </authorList>
    </citation>
    <scope>NUCLEOTIDE SEQUENCE [LARGE SCALE GENOMIC DNA]</scope>
    <source>
        <strain evidence="14 15">S276</strain>
    </source>
</reference>
<dbReference type="EMBL" id="BFEA01000056">
    <property type="protein sequence ID" value="GBG64966.1"/>
    <property type="molecule type" value="Genomic_DNA"/>
</dbReference>
<feature type="compositionally biased region" description="Low complexity" evidence="12">
    <location>
        <begin position="409"/>
        <end position="442"/>
    </location>
</feature>
<keyword evidence="15" id="KW-1185">Reference proteome</keyword>
<dbReference type="STRING" id="69332.A0A388K4M5"/>
<dbReference type="InterPro" id="IPR014721">
    <property type="entry name" value="Ribsml_uS5_D2-typ_fold_subgr"/>
</dbReference>
<feature type="compositionally biased region" description="Low complexity" evidence="12">
    <location>
        <begin position="77"/>
        <end position="112"/>
    </location>
</feature>
<dbReference type="GO" id="GO:0005524">
    <property type="term" value="F:ATP binding"/>
    <property type="evidence" value="ECO:0007669"/>
    <property type="project" value="UniProtKB-UniRule"/>
</dbReference>
<evidence type="ECO:0000256" key="8">
    <source>
        <dbReference type="ARBA" id="ARBA00023029"/>
    </source>
</evidence>
<comment type="similarity">
    <text evidence="3 11">Belongs to the type II topoisomerase GyrB family.</text>
</comment>
<keyword evidence="9" id="KW-0238">DNA-binding</keyword>
<dbReference type="InterPro" id="IPR018522">
    <property type="entry name" value="TopoIIA_CS"/>
</dbReference>
<dbReference type="SUPFAM" id="SSF54211">
    <property type="entry name" value="Ribosomal protein S5 domain 2-like"/>
    <property type="match status" value="1"/>
</dbReference>
<dbReference type="SUPFAM" id="SSF56719">
    <property type="entry name" value="Type II DNA topoisomerase"/>
    <property type="match status" value="1"/>
</dbReference>
<evidence type="ECO:0000256" key="7">
    <source>
        <dbReference type="ARBA" id="ARBA00022842"/>
    </source>
</evidence>
<dbReference type="InterPro" id="IPR034160">
    <property type="entry name" value="TOPRIM_GyrB"/>
</dbReference>
<dbReference type="AlphaFoldDB" id="A0A388K4M5"/>
<evidence type="ECO:0000256" key="10">
    <source>
        <dbReference type="ARBA" id="ARBA00023235"/>
    </source>
</evidence>
<dbReference type="Gene3D" id="3.40.50.670">
    <property type="match status" value="1"/>
</dbReference>
<dbReference type="Pfam" id="PF01751">
    <property type="entry name" value="Toprim"/>
    <property type="match status" value="1"/>
</dbReference>
<keyword evidence="10 11" id="KW-0413">Isomerase</keyword>
<dbReference type="CDD" id="cd03366">
    <property type="entry name" value="TOPRIM_TopoIIA_GyrB"/>
    <property type="match status" value="1"/>
</dbReference>
<dbReference type="GO" id="GO:0006265">
    <property type="term" value="P:DNA topological change"/>
    <property type="evidence" value="ECO:0007669"/>
    <property type="project" value="UniProtKB-UniRule"/>
</dbReference>
<keyword evidence="11" id="KW-0809">Transit peptide</keyword>
<feature type="compositionally biased region" description="Acidic residues" evidence="12">
    <location>
        <begin position="684"/>
        <end position="701"/>
    </location>
</feature>
<dbReference type="SMART" id="SM00387">
    <property type="entry name" value="HATPase_c"/>
    <property type="match status" value="1"/>
</dbReference>
<dbReference type="SUPFAM" id="SSF55874">
    <property type="entry name" value="ATPase domain of HSP90 chaperone/DNA topoisomerase II/histidine kinase"/>
    <property type="match status" value="1"/>
</dbReference>
<dbReference type="FunFam" id="3.30.230.10:FF:000005">
    <property type="entry name" value="DNA gyrase subunit B"/>
    <property type="match status" value="1"/>
</dbReference>
<comment type="cofactor">
    <cofactor evidence="11">
        <name>Ca(2+)</name>
        <dbReference type="ChEBI" id="CHEBI:29108"/>
    </cofactor>
    <cofactor evidence="11">
        <name>Mg(2+)</name>
        <dbReference type="ChEBI" id="CHEBI:18420"/>
    </cofactor>
    <cofactor evidence="11">
        <name>Mn(2+)</name>
        <dbReference type="ChEBI" id="CHEBI:29035"/>
    </cofactor>
</comment>
<dbReference type="InterPro" id="IPR002288">
    <property type="entry name" value="DNA_gyrase_B_C"/>
</dbReference>
<dbReference type="Proteomes" id="UP000265515">
    <property type="component" value="Unassembled WGS sequence"/>
</dbReference>
<name>A0A388K4M5_CHABU</name>
<protein>
    <recommendedName>
        <fullName evidence="11">DNA gyrase subunit B</fullName>
        <ecNumber evidence="11">5.6.2.2</ecNumber>
    </recommendedName>
</protein>
<dbReference type="InterPro" id="IPR000565">
    <property type="entry name" value="Topo_IIA_B"/>
</dbReference>
<sequence>MEAWSVAVEMPMARFSSRHLAGCLRRECQSVRCRPLDLPTRTNRAGVISEAIAILRHSNYSLSSRSRFESVTLNSIPSSSSSSSSSSPSSSSSSSSSFFSSSSPSSSSSFSSVPIGYPSRSRLNWQDATSGSCVKRGNGSAVGCRRRVEGRRLVPAATCRREGRPYLSHQWHFGRWSGSVWGEGGRKEVGWWPGEEGDRWVRAHAELSATSMARVQDTRKKKSRKKMDMGMEMEMGMMGRRAGVRGQERELSLSAVLRPPKNVMRMTMVNTGPSPPMSPAAAAAAMSVSSTNSSSWSSSSSSSGVTMMPGQSIIVKSNNAAAAAATCRILVPLRGRSGFPAIMMRTFGGVCADLLLGGGGGFGAASGSRSPRGVRFFAQAEASSRPAAVEVVDEVNHETSPPPPPPSESGPESGPEVEAEAAGAPARVNGGSSSGTTSTPSSLPSPPTTVRSRGGGDYDASQIQVLEGLDPVRRRPGMYIGSTGPRGLHHLVYEVLDNAIDEAQAGYATCVDVVLRGGGGGAADGGSVCITDNGRGIPTDIHPVTKKSAIETVLTVLHAGGKFGGESSGYRVSGGLHGVGLSVVNALSEKLKVTVWRDGMEFVQTYERGTPTSEVISTPLSGDDEDEKGIPAASSRTGTRIEFTPDRQVFVTSTKIDYGTIASRLRELAFLNKDVTINLIAEEEEEEVEVVKGEEEEEERLEEEKAQEVEEEEAIRRRSSSRGGIEEEEEEEEMVRDKEKEKSRRRRKRRESTFHFAGGLKEYVDWLNSDKDKIHDTISFSREQDGVLVDVAVQWCRNSFTDTLLGYANSIRTTDGGTHLDGLKVALTRAVNSLGRKAKILKEKDENLAGDHIREGLTAVVSVKVPNPEFEGQTKTRLGNPEVRKVVDVVVLDCIQEYLESHPSELEAILNKAIQAFKAAEAAKKARELVRRKNVLKSSTLPGKLSDCTCSDRRFSEIFIVEGDSAGGSAKQGRDRWFQAVLPLRGKILNVEKKDDAAIYKNEEIQNLIIALGLGIKGEEYDLSNLRYDKVIILTDADVDGSHIRTLLLTFLFRYQRSLFENGHVYVGVPPLYKVDRGRSVFYCYDEEELRKLTSKTFPENASYSIQRFKGLGEMMPDQLWETTMDPKRRMLKLLTIEDAVEASRTFTILMGDKVGPRKEMIQTFGSAMQLDKLDV</sequence>
<dbReference type="InterPro" id="IPR036890">
    <property type="entry name" value="HATPase_C_sf"/>
</dbReference>
<dbReference type="Gramene" id="GBG64966">
    <property type="protein sequence ID" value="GBG64966"/>
    <property type="gene ID" value="CBR_g48715"/>
</dbReference>
<dbReference type="Gene3D" id="3.30.230.10">
    <property type="match status" value="1"/>
</dbReference>
<evidence type="ECO:0000259" key="13">
    <source>
        <dbReference type="PROSITE" id="PS50880"/>
    </source>
</evidence>
<dbReference type="NCBIfam" id="TIGR01059">
    <property type="entry name" value="gyrB"/>
    <property type="match status" value="1"/>
</dbReference>
<dbReference type="FunFam" id="3.40.50.670:FF:000002">
    <property type="entry name" value="DNA gyrase subunit B"/>
    <property type="match status" value="1"/>
</dbReference>